<feature type="transmembrane region" description="Helical" evidence="1">
    <location>
        <begin position="16"/>
        <end position="36"/>
    </location>
</feature>
<keyword evidence="1" id="KW-0472">Membrane</keyword>
<evidence type="ECO:0000256" key="1">
    <source>
        <dbReference type="SAM" id="Phobius"/>
    </source>
</evidence>
<feature type="domain" description="Putative Flp pilus-assembly TadG-like N-terminal" evidence="2">
    <location>
        <begin position="15"/>
        <end position="61"/>
    </location>
</feature>
<name>A0A849H842_9MICO</name>
<keyword evidence="1" id="KW-1133">Transmembrane helix</keyword>
<accession>A0A849H842</accession>
<sequence>MEPLVRAVRARGERGSLAPAVPIIAFALLALGGLTIDASRQLNARGEATAFAEEAARAGAQGVDISADDLELDPVLARDRVDAYCRRVLALGSVTECSFVGIEPVSGTDPRPLVVVTEVRLQINTTLLGMVGVRQMTASAGARARPYEGIDTPIEP</sequence>
<keyword evidence="1" id="KW-0812">Transmembrane</keyword>
<gene>
    <name evidence="3" type="ORF">HJG52_08365</name>
</gene>
<evidence type="ECO:0000313" key="4">
    <source>
        <dbReference type="Proteomes" id="UP000588586"/>
    </source>
</evidence>
<proteinExistence type="predicted"/>
<protein>
    <recommendedName>
        <fullName evidence="2">Putative Flp pilus-assembly TadG-like N-terminal domain-containing protein</fullName>
    </recommendedName>
</protein>
<organism evidence="3 4">
    <name type="scientific">Knoellia koreensis</name>
    <dbReference type="NCBI Taxonomy" id="2730921"/>
    <lineage>
        <taxon>Bacteria</taxon>
        <taxon>Bacillati</taxon>
        <taxon>Actinomycetota</taxon>
        <taxon>Actinomycetes</taxon>
        <taxon>Micrococcales</taxon>
        <taxon>Intrasporangiaceae</taxon>
        <taxon>Knoellia</taxon>
    </lineage>
</organism>
<keyword evidence="4" id="KW-1185">Reference proteome</keyword>
<evidence type="ECO:0000313" key="3">
    <source>
        <dbReference type="EMBL" id="NNM46020.1"/>
    </source>
</evidence>
<dbReference type="AlphaFoldDB" id="A0A849H842"/>
<reference evidence="3 4" key="1">
    <citation type="submission" date="2020-04" db="EMBL/GenBank/DDBJ databases">
        <title>Knoellia sp. isolate from air conditioner.</title>
        <authorList>
            <person name="Chea S."/>
            <person name="Kim D.-U."/>
        </authorList>
    </citation>
    <scope>NUCLEOTIDE SEQUENCE [LARGE SCALE GENOMIC DNA]</scope>
    <source>
        <strain evidence="3 4">DB2414S</strain>
    </source>
</reference>
<dbReference type="Pfam" id="PF13400">
    <property type="entry name" value="Tad"/>
    <property type="match status" value="1"/>
</dbReference>
<dbReference type="InterPro" id="IPR028087">
    <property type="entry name" value="Tad_N"/>
</dbReference>
<dbReference type="Proteomes" id="UP000588586">
    <property type="component" value="Unassembled WGS sequence"/>
</dbReference>
<dbReference type="EMBL" id="JABEPQ010000002">
    <property type="protein sequence ID" value="NNM46020.1"/>
    <property type="molecule type" value="Genomic_DNA"/>
</dbReference>
<comment type="caution">
    <text evidence="3">The sequence shown here is derived from an EMBL/GenBank/DDBJ whole genome shotgun (WGS) entry which is preliminary data.</text>
</comment>
<evidence type="ECO:0000259" key="2">
    <source>
        <dbReference type="Pfam" id="PF13400"/>
    </source>
</evidence>